<dbReference type="Pfam" id="PF10503">
    <property type="entry name" value="Esterase_PHB"/>
    <property type="match status" value="1"/>
</dbReference>
<protein>
    <submittedName>
        <fullName evidence="8">Polyhydroxybutyrate depolymerase</fullName>
    </submittedName>
</protein>
<dbReference type="GO" id="GO:0005576">
    <property type="term" value="C:extracellular region"/>
    <property type="evidence" value="ECO:0007669"/>
    <property type="project" value="UniProtKB-SubCell"/>
</dbReference>
<evidence type="ECO:0000256" key="4">
    <source>
        <dbReference type="ARBA" id="ARBA00022729"/>
    </source>
</evidence>
<proteinExistence type="predicted"/>
<dbReference type="Proteomes" id="UP000293874">
    <property type="component" value="Unassembled WGS sequence"/>
</dbReference>
<keyword evidence="6" id="KW-0119">Carbohydrate metabolism</keyword>
<evidence type="ECO:0000256" key="3">
    <source>
        <dbReference type="ARBA" id="ARBA00022651"/>
    </source>
</evidence>
<keyword evidence="5" id="KW-0378">Hydrolase</keyword>
<gene>
    <name evidence="8" type="ORF">EV199_2442</name>
</gene>
<dbReference type="PANTHER" id="PTHR38050:SF2">
    <property type="entry name" value="FERULOYL ESTERASE C-RELATED"/>
    <property type="match status" value="1"/>
</dbReference>
<keyword evidence="7" id="KW-0624">Polysaccharide degradation</keyword>
<evidence type="ECO:0000313" key="8">
    <source>
        <dbReference type="EMBL" id="RZS76556.1"/>
    </source>
</evidence>
<evidence type="ECO:0000256" key="7">
    <source>
        <dbReference type="ARBA" id="ARBA00023326"/>
    </source>
</evidence>
<comment type="caution">
    <text evidence="8">The sequence shown here is derived from an EMBL/GenBank/DDBJ whole genome shotgun (WGS) entry which is preliminary data.</text>
</comment>
<dbReference type="EMBL" id="SGXA01000001">
    <property type="protein sequence ID" value="RZS76556.1"/>
    <property type="molecule type" value="Genomic_DNA"/>
</dbReference>
<dbReference type="PANTHER" id="PTHR38050">
    <property type="match status" value="1"/>
</dbReference>
<evidence type="ECO:0000313" key="9">
    <source>
        <dbReference type="Proteomes" id="UP000293874"/>
    </source>
</evidence>
<comment type="subcellular location">
    <subcellularLocation>
        <location evidence="1">Secreted</location>
    </subcellularLocation>
</comment>
<accession>A0A4Q7N652</accession>
<keyword evidence="3" id="KW-0858">Xylan degradation</keyword>
<keyword evidence="2" id="KW-0964">Secreted</keyword>
<reference evidence="8 9" key="1">
    <citation type="submission" date="2019-02" db="EMBL/GenBank/DDBJ databases">
        <title>Genomic Encyclopedia of Type Strains, Phase IV (KMG-IV): sequencing the most valuable type-strain genomes for metagenomic binning, comparative biology and taxonomic classification.</title>
        <authorList>
            <person name="Goeker M."/>
        </authorList>
    </citation>
    <scope>NUCLEOTIDE SEQUENCE [LARGE SCALE GENOMIC DNA]</scope>
    <source>
        <strain evidence="8 9">DSM 18116</strain>
    </source>
</reference>
<evidence type="ECO:0000256" key="1">
    <source>
        <dbReference type="ARBA" id="ARBA00004613"/>
    </source>
</evidence>
<evidence type="ECO:0000256" key="6">
    <source>
        <dbReference type="ARBA" id="ARBA00023277"/>
    </source>
</evidence>
<dbReference type="GO" id="GO:0030600">
    <property type="term" value="F:feruloyl esterase activity"/>
    <property type="evidence" value="ECO:0007669"/>
    <property type="project" value="InterPro"/>
</dbReference>
<dbReference type="InterPro" id="IPR010126">
    <property type="entry name" value="Esterase_phb"/>
</dbReference>
<organism evidence="8 9">
    <name type="scientific">Pseudobacter ginsenosidimutans</name>
    <dbReference type="NCBI Taxonomy" id="661488"/>
    <lineage>
        <taxon>Bacteria</taxon>
        <taxon>Pseudomonadati</taxon>
        <taxon>Bacteroidota</taxon>
        <taxon>Chitinophagia</taxon>
        <taxon>Chitinophagales</taxon>
        <taxon>Chitinophagaceae</taxon>
        <taxon>Pseudobacter</taxon>
    </lineage>
</organism>
<evidence type="ECO:0000256" key="2">
    <source>
        <dbReference type="ARBA" id="ARBA00022525"/>
    </source>
</evidence>
<evidence type="ECO:0000256" key="5">
    <source>
        <dbReference type="ARBA" id="ARBA00022801"/>
    </source>
</evidence>
<dbReference type="InterPro" id="IPR029058">
    <property type="entry name" value="AB_hydrolase_fold"/>
</dbReference>
<dbReference type="SUPFAM" id="SSF53474">
    <property type="entry name" value="alpha/beta-Hydrolases"/>
    <property type="match status" value="1"/>
</dbReference>
<sequence length="309" mass="34433">MEGIEMKSMFICVMISVLSICCKKDENNSQLHRFQGTLLIDGWERTYLVNLPPTYYSNNVSRPLVLALHGTGGSASQFEKDYSFTEKANRENFVVVYADGIRKQDGPFGIRTWNAGSCCDYAAYANIGDTRFLSTLIDSCSNRFNIDKKRVYVTGMSNGSMMAYRLAAEIPDKIAAIACVSGNMVFMKDPARKAAVPLLHIHSMIDTKVPFNGGTGLGNYHFPPAMEGIHYFAAQNACDTNSTEEIFDGYVKRYWKNGTGATLVECYLTTDGGHSWPGAPTHRPRADPPSERIDANSMIWNFFKRFSLP</sequence>
<dbReference type="InterPro" id="IPR043595">
    <property type="entry name" value="FaeB/C/D"/>
</dbReference>
<dbReference type="Gene3D" id="3.40.50.1820">
    <property type="entry name" value="alpha/beta hydrolase"/>
    <property type="match status" value="1"/>
</dbReference>
<keyword evidence="9" id="KW-1185">Reference proteome</keyword>
<dbReference type="AlphaFoldDB" id="A0A4Q7N652"/>
<keyword evidence="4" id="KW-0732">Signal</keyword>
<name>A0A4Q7N652_9BACT</name>
<dbReference type="GO" id="GO:0045493">
    <property type="term" value="P:xylan catabolic process"/>
    <property type="evidence" value="ECO:0007669"/>
    <property type="project" value="UniProtKB-KW"/>
</dbReference>